<keyword evidence="3" id="KW-1185">Reference proteome</keyword>
<dbReference type="Proteomes" id="UP000294933">
    <property type="component" value="Unassembled WGS sequence"/>
</dbReference>
<dbReference type="EMBL" id="ML170183">
    <property type="protein sequence ID" value="TDL21076.1"/>
    <property type="molecule type" value="Genomic_DNA"/>
</dbReference>
<evidence type="ECO:0000313" key="3">
    <source>
        <dbReference type="Proteomes" id="UP000294933"/>
    </source>
</evidence>
<proteinExistence type="predicted"/>
<dbReference type="Gene3D" id="2.80.10.50">
    <property type="match status" value="1"/>
</dbReference>
<feature type="region of interest" description="Disordered" evidence="1">
    <location>
        <begin position="212"/>
        <end position="248"/>
    </location>
</feature>
<gene>
    <name evidence="2" type="ORF">BD410DRAFT_840796</name>
</gene>
<accession>A0A4Y7Q193</accession>
<dbReference type="OrthoDB" id="3266227at2759"/>
<dbReference type="VEuPathDB" id="FungiDB:BD410DRAFT_840796"/>
<feature type="compositionally biased region" description="Basic and acidic residues" evidence="1">
    <location>
        <begin position="235"/>
        <end position="248"/>
    </location>
</feature>
<evidence type="ECO:0008006" key="4">
    <source>
        <dbReference type="Google" id="ProtNLM"/>
    </source>
</evidence>
<reference evidence="2 3" key="1">
    <citation type="submission" date="2018-06" db="EMBL/GenBank/DDBJ databases">
        <title>A transcriptomic atlas of mushroom development highlights an independent origin of complex multicellularity.</title>
        <authorList>
            <consortium name="DOE Joint Genome Institute"/>
            <person name="Krizsan K."/>
            <person name="Almasi E."/>
            <person name="Merenyi Z."/>
            <person name="Sahu N."/>
            <person name="Viragh M."/>
            <person name="Koszo T."/>
            <person name="Mondo S."/>
            <person name="Kiss B."/>
            <person name="Balint B."/>
            <person name="Kues U."/>
            <person name="Barry K."/>
            <person name="Hegedus J.C."/>
            <person name="Henrissat B."/>
            <person name="Johnson J."/>
            <person name="Lipzen A."/>
            <person name="Ohm R."/>
            <person name="Nagy I."/>
            <person name="Pangilinan J."/>
            <person name="Yan J."/>
            <person name="Xiong Y."/>
            <person name="Grigoriev I.V."/>
            <person name="Hibbett D.S."/>
            <person name="Nagy L.G."/>
        </authorList>
    </citation>
    <scope>NUCLEOTIDE SEQUENCE [LARGE SCALE GENOMIC DNA]</scope>
    <source>
        <strain evidence="2 3">SZMC22713</strain>
    </source>
</reference>
<name>A0A4Y7Q193_9AGAM</name>
<feature type="compositionally biased region" description="Basic and acidic residues" evidence="1">
    <location>
        <begin position="212"/>
        <end position="227"/>
    </location>
</feature>
<evidence type="ECO:0000313" key="2">
    <source>
        <dbReference type="EMBL" id="TDL21076.1"/>
    </source>
</evidence>
<sequence length="253" mass="28377">MSIEPGAYTIQNVMHGNFAFQRGGRVEGYADYNQASMTEIGLNLVKVWSISRLDNGKHTIRNIATNDYAASVKFPTIEENLITTRYLHQWAIKGTAVKGRYVICTTGAHIELFWGLTDGELNTPVSLRDRPNTPSNQWELTKVDLWEVVGSLRGKLEDLRDENARLKDESARPKDENAGLWDENARLKGKNAGRWDENAGLLDENARLKGENARLKGENVRLKERNAEPPSENAGTKDENAGTKGRREGCFCM</sequence>
<protein>
    <recommendedName>
        <fullName evidence="4">Ricin B lectin domain-containing protein</fullName>
    </recommendedName>
</protein>
<organism evidence="2 3">
    <name type="scientific">Rickenella mellea</name>
    <dbReference type="NCBI Taxonomy" id="50990"/>
    <lineage>
        <taxon>Eukaryota</taxon>
        <taxon>Fungi</taxon>
        <taxon>Dikarya</taxon>
        <taxon>Basidiomycota</taxon>
        <taxon>Agaricomycotina</taxon>
        <taxon>Agaricomycetes</taxon>
        <taxon>Hymenochaetales</taxon>
        <taxon>Rickenellaceae</taxon>
        <taxon>Rickenella</taxon>
    </lineage>
</organism>
<evidence type="ECO:0000256" key="1">
    <source>
        <dbReference type="SAM" id="MobiDB-lite"/>
    </source>
</evidence>
<dbReference type="AlphaFoldDB" id="A0A4Y7Q193"/>